<reference evidence="1" key="1">
    <citation type="journal article" date="2009" name="Rice">
        <title>De Novo Next Generation Sequencing of Plant Genomes.</title>
        <authorList>
            <person name="Rounsley S."/>
            <person name="Marri P.R."/>
            <person name="Yu Y."/>
            <person name="He R."/>
            <person name="Sisneros N."/>
            <person name="Goicoechea J.L."/>
            <person name="Lee S.J."/>
            <person name="Angelova A."/>
            <person name="Kudrna D."/>
            <person name="Luo M."/>
            <person name="Affourtit J."/>
            <person name="Desany B."/>
            <person name="Knight J."/>
            <person name="Niazi F."/>
            <person name="Egholm M."/>
            <person name="Wing R.A."/>
        </authorList>
    </citation>
    <scope>NUCLEOTIDE SEQUENCE [LARGE SCALE GENOMIC DNA]</scope>
    <source>
        <strain evidence="1">cv. IRGC 105608</strain>
    </source>
</reference>
<reference evidence="1" key="2">
    <citation type="submission" date="2015-03" db="UniProtKB">
        <authorList>
            <consortium name="EnsemblPlants"/>
        </authorList>
    </citation>
    <scope>IDENTIFICATION</scope>
</reference>
<name>A0A0D3EXH0_9ORYZ</name>
<dbReference type="EnsemblPlants" id="OBART01G40730.3">
    <property type="protein sequence ID" value="OBART01G40730.3"/>
    <property type="gene ID" value="OBART01G40730"/>
</dbReference>
<dbReference type="Proteomes" id="UP000026960">
    <property type="component" value="Chromosome 1"/>
</dbReference>
<dbReference type="AlphaFoldDB" id="A0A0D3EXH0"/>
<dbReference type="Gramene" id="OBART01G40730.3">
    <property type="protein sequence ID" value="OBART01G40730.3"/>
    <property type="gene ID" value="OBART01G40730"/>
</dbReference>
<evidence type="ECO:0000313" key="2">
    <source>
        <dbReference type="Proteomes" id="UP000026960"/>
    </source>
</evidence>
<evidence type="ECO:0000313" key="1">
    <source>
        <dbReference type="EnsemblPlants" id="OBART01G40730.3"/>
    </source>
</evidence>
<sequence length="79" mass="8228">MADRAPPPPPPPAGIDSRSGFCAATRIFHSTRAPGDLPPEPVVAFAAPEVAAKLPGHVRCVVIGSDEYGRLAASDGRRR</sequence>
<dbReference type="HOGENOM" id="CLU_2609783_0_0_1"/>
<protein>
    <submittedName>
        <fullName evidence="1">Uncharacterized protein</fullName>
    </submittedName>
</protein>
<accession>A0A0D3EXH0</accession>
<proteinExistence type="predicted"/>
<keyword evidence="2" id="KW-1185">Reference proteome</keyword>
<organism evidence="1">
    <name type="scientific">Oryza barthii</name>
    <dbReference type="NCBI Taxonomy" id="65489"/>
    <lineage>
        <taxon>Eukaryota</taxon>
        <taxon>Viridiplantae</taxon>
        <taxon>Streptophyta</taxon>
        <taxon>Embryophyta</taxon>
        <taxon>Tracheophyta</taxon>
        <taxon>Spermatophyta</taxon>
        <taxon>Magnoliopsida</taxon>
        <taxon>Liliopsida</taxon>
        <taxon>Poales</taxon>
        <taxon>Poaceae</taxon>
        <taxon>BOP clade</taxon>
        <taxon>Oryzoideae</taxon>
        <taxon>Oryzeae</taxon>
        <taxon>Oryzinae</taxon>
        <taxon>Oryza</taxon>
    </lineage>
</organism>